<sequence>MYNRFDSPVNYYFCTQCVFKYLPDISIDFQWIKSVGKIIVNTDIDINYRGVPEHYYPLSGPYPINRRGKK</sequence>
<name>A0A7Z7LFH2_9BACT</name>
<organism evidence="1 2">
    <name type="scientific">Mesotoga infera</name>
    <dbReference type="NCBI Taxonomy" id="1236046"/>
    <lineage>
        <taxon>Bacteria</taxon>
        <taxon>Thermotogati</taxon>
        <taxon>Thermotogota</taxon>
        <taxon>Thermotogae</taxon>
        <taxon>Kosmotogales</taxon>
        <taxon>Kosmotogaceae</taxon>
        <taxon>Mesotoga</taxon>
    </lineage>
</organism>
<accession>A0A7Z7LFH2</accession>
<protein>
    <submittedName>
        <fullName evidence="1">Uncharacterized protein</fullName>
    </submittedName>
</protein>
<dbReference type="EMBL" id="LS974202">
    <property type="protein sequence ID" value="SSC13052.1"/>
    <property type="molecule type" value="Genomic_DNA"/>
</dbReference>
<gene>
    <name evidence="1" type="ORF">MESINF_1608</name>
</gene>
<evidence type="ECO:0000313" key="2">
    <source>
        <dbReference type="Proteomes" id="UP000250796"/>
    </source>
</evidence>
<proteinExistence type="predicted"/>
<dbReference type="KEGG" id="minf:MESINF_1608"/>
<reference evidence="1 2" key="1">
    <citation type="submission" date="2017-01" db="EMBL/GenBank/DDBJ databases">
        <authorList>
            <person name="Erauso G."/>
        </authorList>
    </citation>
    <scope>NUCLEOTIDE SEQUENCE [LARGE SCALE GENOMIC DNA]</scope>
    <source>
        <strain evidence="1">MESINF1</strain>
    </source>
</reference>
<dbReference type="AlphaFoldDB" id="A0A7Z7LFH2"/>
<dbReference type="Proteomes" id="UP000250796">
    <property type="component" value="Chromosome MESINF"/>
</dbReference>
<evidence type="ECO:0000313" key="1">
    <source>
        <dbReference type="EMBL" id="SSC13052.1"/>
    </source>
</evidence>
<keyword evidence="2" id="KW-1185">Reference proteome</keyword>